<evidence type="ECO:0000313" key="3">
    <source>
        <dbReference type="Proteomes" id="UP001165368"/>
    </source>
</evidence>
<dbReference type="Pfam" id="PF04020">
    <property type="entry name" value="Phage_holin_4_2"/>
    <property type="match status" value="1"/>
</dbReference>
<feature type="transmembrane region" description="Helical" evidence="1">
    <location>
        <begin position="39"/>
        <end position="56"/>
    </location>
</feature>
<sequence length="93" mass="9424">MSRIRVADLLRLVVAWLISAVALGVAVLLLPGVETTGGFLSLLAVSAVTGLVGVLIRPVLAELAAAVGWIAVGLMALVGQAVVMQVALWVVPG</sequence>
<evidence type="ECO:0000256" key="1">
    <source>
        <dbReference type="SAM" id="Phobius"/>
    </source>
</evidence>
<organism evidence="2 3">
    <name type="scientific">Arthrobacter hankyongi</name>
    <dbReference type="NCBI Taxonomy" id="2904801"/>
    <lineage>
        <taxon>Bacteria</taxon>
        <taxon>Bacillati</taxon>
        <taxon>Actinomycetota</taxon>
        <taxon>Actinomycetes</taxon>
        <taxon>Micrococcales</taxon>
        <taxon>Micrococcaceae</taxon>
        <taxon>Arthrobacter</taxon>
    </lineage>
</organism>
<gene>
    <name evidence="2" type="ORF">LVY72_08320</name>
</gene>
<comment type="caution">
    <text evidence="2">The sequence shown here is derived from an EMBL/GenBank/DDBJ whole genome shotgun (WGS) entry which is preliminary data.</text>
</comment>
<feature type="transmembrane region" description="Helical" evidence="1">
    <location>
        <begin position="63"/>
        <end position="91"/>
    </location>
</feature>
<keyword evidence="1" id="KW-0812">Transmembrane</keyword>
<dbReference type="Proteomes" id="UP001165368">
    <property type="component" value="Unassembled WGS sequence"/>
</dbReference>
<dbReference type="EMBL" id="JAKLTQ010000004">
    <property type="protein sequence ID" value="MCG2621922.1"/>
    <property type="molecule type" value="Genomic_DNA"/>
</dbReference>
<reference evidence="2" key="1">
    <citation type="submission" date="2022-01" db="EMBL/GenBank/DDBJ databases">
        <authorList>
            <person name="Jo J.-H."/>
            <person name="Im W.-T."/>
        </authorList>
    </citation>
    <scope>NUCLEOTIDE SEQUENCE</scope>
    <source>
        <strain evidence="2">I2-34</strain>
    </source>
</reference>
<evidence type="ECO:0000313" key="2">
    <source>
        <dbReference type="EMBL" id="MCG2621922.1"/>
    </source>
</evidence>
<dbReference type="RefSeq" id="WP_237819608.1">
    <property type="nucleotide sequence ID" value="NZ_JAKLTQ010000004.1"/>
</dbReference>
<name>A0ABS9L605_9MICC</name>
<accession>A0ABS9L605</accession>
<keyword evidence="3" id="KW-1185">Reference proteome</keyword>
<proteinExistence type="predicted"/>
<feature type="transmembrane region" description="Helical" evidence="1">
    <location>
        <begin position="12"/>
        <end position="33"/>
    </location>
</feature>
<dbReference type="InterPro" id="IPR007165">
    <property type="entry name" value="Phage_holin_4_2"/>
</dbReference>
<protein>
    <submittedName>
        <fullName evidence="2">Phage holin family protein</fullName>
    </submittedName>
</protein>
<keyword evidence="1" id="KW-0472">Membrane</keyword>
<keyword evidence="1" id="KW-1133">Transmembrane helix</keyword>